<reference evidence="1" key="1">
    <citation type="journal article" date="2015" name="Nature">
        <title>Complex archaea that bridge the gap between prokaryotes and eukaryotes.</title>
        <authorList>
            <person name="Spang A."/>
            <person name="Saw J.H."/>
            <person name="Jorgensen S.L."/>
            <person name="Zaremba-Niedzwiedzka K."/>
            <person name="Martijn J."/>
            <person name="Lind A.E."/>
            <person name="van Eijk R."/>
            <person name="Schleper C."/>
            <person name="Guy L."/>
            <person name="Ettema T.J."/>
        </authorList>
    </citation>
    <scope>NUCLEOTIDE SEQUENCE</scope>
</reference>
<evidence type="ECO:0000313" key="1">
    <source>
        <dbReference type="EMBL" id="KKN29399.1"/>
    </source>
</evidence>
<organism evidence="1">
    <name type="scientific">marine sediment metagenome</name>
    <dbReference type="NCBI Taxonomy" id="412755"/>
    <lineage>
        <taxon>unclassified sequences</taxon>
        <taxon>metagenomes</taxon>
        <taxon>ecological metagenomes</taxon>
    </lineage>
</organism>
<protein>
    <submittedName>
        <fullName evidence="1">Uncharacterized protein</fullName>
    </submittedName>
</protein>
<dbReference type="EMBL" id="LAZR01002491">
    <property type="protein sequence ID" value="KKN29399.1"/>
    <property type="molecule type" value="Genomic_DNA"/>
</dbReference>
<name>A0A0F9PGX6_9ZZZZ</name>
<dbReference type="AlphaFoldDB" id="A0A0F9PGX6"/>
<proteinExistence type="predicted"/>
<sequence length="63" mass="6979">MGNLIFGQPWNQIKKRQQGKYAPPTVNIAKTGDYGADPIGDGMFKMVPSGEIVSLEERNKRLS</sequence>
<accession>A0A0F9PGX6</accession>
<gene>
    <name evidence="1" type="ORF">LCGC14_0844730</name>
</gene>
<comment type="caution">
    <text evidence="1">The sequence shown here is derived from an EMBL/GenBank/DDBJ whole genome shotgun (WGS) entry which is preliminary data.</text>
</comment>